<proteinExistence type="predicted"/>
<name>A0A165FJ15_EXIGL</name>
<gene>
    <name evidence="1" type="ORF">EXIGLDRAFT_160058</name>
</gene>
<organism evidence="1 2">
    <name type="scientific">Exidia glandulosa HHB12029</name>
    <dbReference type="NCBI Taxonomy" id="1314781"/>
    <lineage>
        <taxon>Eukaryota</taxon>
        <taxon>Fungi</taxon>
        <taxon>Dikarya</taxon>
        <taxon>Basidiomycota</taxon>
        <taxon>Agaricomycotina</taxon>
        <taxon>Agaricomycetes</taxon>
        <taxon>Auriculariales</taxon>
        <taxon>Exidiaceae</taxon>
        <taxon>Exidia</taxon>
    </lineage>
</organism>
<evidence type="ECO:0000313" key="1">
    <source>
        <dbReference type="EMBL" id="KZV89077.1"/>
    </source>
</evidence>
<protein>
    <submittedName>
        <fullName evidence="1">Uncharacterized protein</fullName>
    </submittedName>
</protein>
<sequence length="159" mass="17719">MLWSSRRRSESDFARRPHVALTLRSANNPERATSDALTRHTSPRCRVDTVALFARQCHSPCHTSSLGSVQSPPYAAVPHSCHLFPRSPASRGIRTWWLQLYFSDHFPTLRGVISSAVSTATIVSRRSPLTAGPCTAEISCRGVQQRGRPKRTRRGRGRS</sequence>
<accession>A0A165FJ15</accession>
<dbReference type="EMBL" id="KV426082">
    <property type="protein sequence ID" value="KZV89077.1"/>
    <property type="molecule type" value="Genomic_DNA"/>
</dbReference>
<evidence type="ECO:0000313" key="2">
    <source>
        <dbReference type="Proteomes" id="UP000077266"/>
    </source>
</evidence>
<dbReference type="InParanoid" id="A0A165FJ15"/>
<reference evidence="1 2" key="1">
    <citation type="journal article" date="2016" name="Mol. Biol. Evol.">
        <title>Comparative Genomics of Early-Diverging Mushroom-Forming Fungi Provides Insights into the Origins of Lignocellulose Decay Capabilities.</title>
        <authorList>
            <person name="Nagy L.G."/>
            <person name="Riley R."/>
            <person name="Tritt A."/>
            <person name="Adam C."/>
            <person name="Daum C."/>
            <person name="Floudas D."/>
            <person name="Sun H."/>
            <person name="Yadav J.S."/>
            <person name="Pangilinan J."/>
            <person name="Larsson K.H."/>
            <person name="Matsuura K."/>
            <person name="Barry K."/>
            <person name="Labutti K."/>
            <person name="Kuo R."/>
            <person name="Ohm R.A."/>
            <person name="Bhattacharya S.S."/>
            <person name="Shirouzu T."/>
            <person name="Yoshinaga Y."/>
            <person name="Martin F.M."/>
            <person name="Grigoriev I.V."/>
            <person name="Hibbett D.S."/>
        </authorList>
    </citation>
    <scope>NUCLEOTIDE SEQUENCE [LARGE SCALE GENOMIC DNA]</scope>
    <source>
        <strain evidence="1 2">HHB12029</strain>
    </source>
</reference>
<keyword evidence="2" id="KW-1185">Reference proteome</keyword>
<dbReference type="AlphaFoldDB" id="A0A165FJ15"/>
<dbReference type="Proteomes" id="UP000077266">
    <property type="component" value="Unassembled WGS sequence"/>
</dbReference>